<evidence type="ECO:0008006" key="4">
    <source>
        <dbReference type="Google" id="ProtNLM"/>
    </source>
</evidence>
<dbReference type="RefSeq" id="WP_207331529.1">
    <property type="nucleotide sequence ID" value="NZ_JAFMYW010000008.1"/>
</dbReference>
<feature type="compositionally biased region" description="Acidic residues" evidence="1">
    <location>
        <begin position="237"/>
        <end position="259"/>
    </location>
</feature>
<comment type="caution">
    <text evidence="2">The sequence shown here is derived from an EMBL/GenBank/DDBJ whole genome shotgun (WGS) entry which is preliminary data.</text>
</comment>
<dbReference type="Proteomes" id="UP000664628">
    <property type="component" value="Unassembled WGS sequence"/>
</dbReference>
<name>A0ABS3JNK1_9BACT</name>
<evidence type="ECO:0000256" key="1">
    <source>
        <dbReference type="SAM" id="MobiDB-lite"/>
    </source>
</evidence>
<organism evidence="2 3">
    <name type="scientific">Fibrella forsythiae</name>
    <dbReference type="NCBI Taxonomy" id="2817061"/>
    <lineage>
        <taxon>Bacteria</taxon>
        <taxon>Pseudomonadati</taxon>
        <taxon>Bacteroidota</taxon>
        <taxon>Cytophagia</taxon>
        <taxon>Cytophagales</taxon>
        <taxon>Spirosomataceae</taxon>
        <taxon>Fibrella</taxon>
    </lineage>
</organism>
<proteinExistence type="predicted"/>
<sequence length="268" mass="31096">MTEKQVAEATDLKKDGCSIREIAGMMGLPKSTIERALKDTPGSVSVGELPSLAEGGSIDKEVQLEALRLNHELKMEELAIRREQTTQQTKELSIRQQEVENERTTLVLQTKQLEQDEQAEQTRIEGRKSLLVNKFNRLVQELLDNCKESTWEGEEVNEYLVRVDALKDKLIVFCDRHQIDEEELHIWHSLQALLTFWEKAKEDLTGWFSDDVELDLSKEEILNIKSWFVEFFDDQVTEVSGEESEEEDDAEEDQEEDDEERPKGRSRR</sequence>
<feature type="region of interest" description="Disordered" evidence="1">
    <location>
        <begin position="237"/>
        <end position="268"/>
    </location>
</feature>
<protein>
    <recommendedName>
        <fullName evidence="4">Helix-turn-helix domain-containing protein</fullName>
    </recommendedName>
</protein>
<reference evidence="2 3" key="1">
    <citation type="submission" date="2021-03" db="EMBL/GenBank/DDBJ databases">
        <title>Fibrella sp. HMF5405 genome sequencing and assembly.</title>
        <authorList>
            <person name="Kang H."/>
            <person name="Kim H."/>
            <person name="Bae S."/>
            <person name="Joh K."/>
        </authorList>
    </citation>
    <scope>NUCLEOTIDE SEQUENCE [LARGE SCALE GENOMIC DNA]</scope>
    <source>
        <strain evidence="2 3">HMF5405</strain>
    </source>
</reference>
<evidence type="ECO:0000313" key="2">
    <source>
        <dbReference type="EMBL" id="MBO0951578.1"/>
    </source>
</evidence>
<gene>
    <name evidence="2" type="ORF">J2I46_23540</name>
</gene>
<dbReference type="EMBL" id="JAFMYW010000008">
    <property type="protein sequence ID" value="MBO0951578.1"/>
    <property type="molecule type" value="Genomic_DNA"/>
</dbReference>
<keyword evidence="3" id="KW-1185">Reference proteome</keyword>
<evidence type="ECO:0000313" key="3">
    <source>
        <dbReference type="Proteomes" id="UP000664628"/>
    </source>
</evidence>
<dbReference type="Gene3D" id="1.10.10.60">
    <property type="entry name" value="Homeodomain-like"/>
    <property type="match status" value="1"/>
</dbReference>
<accession>A0ABS3JNK1</accession>